<reference evidence="1 2" key="1">
    <citation type="submission" date="2020-06" db="EMBL/GenBank/DDBJ databases">
        <authorList>
            <person name="Li R."/>
            <person name="Bekaert M."/>
        </authorList>
    </citation>
    <scope>NUCLEOTIDE SEQUENCE [LARGE SCALE GENOMIC DNA]</scope>
    <source>
        <strain evidence="2">wild</strain>
    </source>
</reference>
<gene>
    <name evidence="1" type="ORF">MCOR_2720</name>
</gene>
<keyword evidence="2" id="KW-1185">Reference proteome</keyword>
<protein>
    <recommendedName>
        <fullName evidence="3">PTCD2</fullName>
    </recommendedName>
</protein>
<sequence>MRTIFRQIMRWSISHGTHQPSFQSRRFLMDNQLLKMNKYFMRCEEYQRKYDAVSKKTFVLKMSNKMKSGESIGHDDLQTMIHLVQSPREFNLCVDMARRYQTAKVNASENGKVCPPVNHQLATVQSPFNKETAKVHTPAENQPAMFLAPKIHQTSKVHAPVNHQTSKVYSHVKHHTAKVHVLANHQNNEVHSPGNNHDCKVSSFSNHQIAKDHTSIIDEIGNVPNPTKYQNGKLDIGPQFMRMLHHFKKAYIAIMFMEDRSTMRNFLYNNSVIDVYMDLLFKTGEYEKVVKTYEEIDYFNEQKLTNHMTLVMAALYNLNTQEALEKAVEIIRDKYLQDITVTPPKARAFAAALALRQDDPDLALNILQLGSESHSINNINSAIRVMALAKLDKVHEAFQMLDSFHNQIGGTYKKPIRIYPECLNALNDMVKRNSDPEILEKFTEMKNNLRQAGLINCVTLFQKLSHTLYSNPPNICKCELNGYFTSDRCTPVYKIKVP</sequence>
<dbReference type="OrthoDB" id="6073372at2759"/>
<evidence type="ECO:0008006" key="3">
    <source>
        <dbReference type="Google" id="ProtNLM"/>
    </source>
</evidence>
<dbReference type="GO" id="GO:0003723">
    <property type="term" value="F:RNA binding"/>
    <property type="evidence" value="ECO:0007669"/>
    <property type="project" value="TreeGrafter"/>
</dbReference>
<evidence type="ECO:0000313" key="1">
    <source>
        <dbReference type="EMBL" id="CAC5360123.1"/>
    </source>
</evidence>
<dbReference type="PANTHER" id="PTHR14700:SF0">
    <property type="entry name" value="PENTATRICOPEPTIDE REPEAT-CONTAINING PROTEIN 2, MITOCHONDRIAL"/>
    <property type="match status" value="1"/>
</dbReference>
<dbReference type="EMBL" id="CACVKT020000543">
    <property type="protein sequence ID" value="CAC5360123.1"/>
    <property type="molecule type" value="Genomic_DNA"/>
</dbReference>
<proteinExistence type="predicted"/>
<dbReference type="GO" id="GO:0007005">
    <property type="term" value="P:mitochondrion organization"/>
    <property type="evidence" value="ECO:0007669"/>
    <property type="project" value="TreeGrafter"/>
</dbReference>
<organism evidence="1 2">
    <name type="scientific">Mytilus coruscus</name>
    <name type="common">Sea mussel</name>
    <dbReference type="NCBI Taxonomy" id="42192"/>
    <lineage>
        <taxon>Eukaryota</taxon>
        <taxon>Metazoa</taxon>
        <taxon>Spiralia</taxon>
        <taxon>Lophotrochozoa</taxon>
        <taxon>Mollusca</taxon>
        <taxon>Bivalvia</taxon>
        <taxon>Autobranchia</taxon>
        <taxon>Pteriomorphia</taxon>
        <taxon>Mytilida</taxon>
        <taxon>Mytiloidea</taxon>
        <taxon>Mytilidae</taxon>
        <taxon>Mytilinae</taxon>
        <taxon>Mytilus</taxon>
    </lineage>
</organism>
<evidence type="ECO:0000313" key="2">
    <source>
        <dbReference type="Proteomes" id="UP000507470"/>
    </source>
</evidence>
<dbReference type="AlphaFoldDB" id="A0A6J8A2I7"/>
<accession>A0A6J8A2I7</accession>
<dbReference type="InterPro" id="IPR034629">
    <property type="entry name" value="PTCD2"/>
</dbReference>
<dbReference type="GO" id="GO:0005739">
    <property type="term" value="C:mitochondrion"/>
    <property type="evidence" value="ECO:0007669"/>
    <property type="project" value="InterPro"/>
</dbReference>
<name>A0A6J8A2I7_MYTCO</name>
<dbReference type="Proteomes" id="UP000507470">
    <property type="component" value="Unassembled WGS sequence"/>
</dbReference>
<dbReference type="GO" id="GO:0050684">
    <property type="term" value="P:regulation of mRNA processing"/>
    <property type="evidence" value="ECO:0007669"/>
    <property type="project" value="InterPro"/>
</dbReference>
<dbReference type="PANTHER" id="PTHR14700">
    <property type="entry name" value="PENTATRICOPEPTIDE REPEAT-CONTAINING PROTEIN 2, MITOCHONDRIAL"/>
    <property type="match status" value="1"/>
</dbReference>